<dbReference type="InterPro" id="IPR029208">
    <property type="entry name" value="COX14"/>
</dbReference>
<evidence type="ECO:0000256" key="4">
    <source>
        <dbReference type="ARBA" id="ARBA00023136"/>
    </source>
</evidence>
<evidence type="ECO:0000256" key="1">
    <source>
        <dbReference type="ARBA" id="ARBA00004167"/>
    </source>
</evidence>
<dbReference type="Proteomes" id="UP000270296">
    <property type="component" value="Unassembled WGS sequence"/>
</dbReference>
<reference evidence="6 7" key="2">
    <citation type="submission" date="2018-11" db="EMBL/GenBank/DDBJ databases">
        <authorList>
            <consortium name="Pathogen Informatics"/>
        </authorList>
    </citation>
    <scope>NUCLEOTIDE SEQUENCE [LARGE SCALE GENOMIC DNA]</scope>
</reference>
<keyword evidence="3 5" id="KW-1133">Transmembrane helix</keyword>
<dbReference type="GO" id="GO:0016020">
    <property type="term" value="C:membrane"/>
    <property type="evidence" value="ECO:0007669"/>
    <property type="project" value="UniProtKB-SubCell"/>
</dbReference>
<protein>
    <submittedName>
        <fullName evidence="8">Cytochrome c oxidase assembly factor 3</fullName>
    </submittedName>
</protein>
<accession>A0A183J6Z3</accession>
<sequence length="76" mass="8895">MLYKKPVKRLSKYYDRLHKAAVTFLIGSTVAFAGLLCIQLYGFFTHTVPQLQQQKREFEQKLLNEEYPLTVEDLEG</sequence>
<dbReference type="Pfam" id="PF14880">
    <property type="entry name" value="COX14"/>
    <property type="match status" value="1"/>
</dbReference>
<keyword evidence="4 5" id="KW-0472">Membrane</keyword>
<keyword evidence="2 5" id="KW-0812">Transmembrane</keyword>
<dbReference type="AlphaFoldDB" id="A0A183J6Z3"/>
<name>A0A183J6Z3_9BILA</name>
<evidence type="ECO:0000256" key="2">
    <source>
        <dbReference type="ARBA" id="ARBA00022692"/>
    </source>
</evidence>
<dbReference type="OrthoDB" id="5917740at2759"/>
<gene>
    <name evidence="6" type="ORF">SBAD_LOCUS11641</name>
</gene>
<reference evidence="8" key="1">
    <citation type="submission" date="2016-06" db="UniProtKB">
        <authorList>
            <consortium name="WormBaseParasite"/>
        </authorList>
    </citation>
    <scope>IDENTIFICATION</scope>
</reference>
<evidence type="ECO:0000256" key="5">
    <source>
        <dbReference type="SAM" id="Phobius"/>
    </source>
</evidence>
<organism evidence="8">
    <name type="scientific">Soboliphyme baturini</name>
    <dbReference type="NCBI Taxonomy" id="241478"/>
    <lineage>
        <taxon>Eukaryota</taxon>
        <taxon>Metazoa</taxon>
        <taxon>Ecdysozoa</taxon>
        <taxon>Nematoda</taxon>
        <taxon>Enoplea</taxon>
        <taxon>Dorylaimia</taxon>
        <taxon>Dioctophymatida</taxon>
        <taxon>Dioctophymatoidea</taxon>
        <taxon>Soboliphymatidae</taxon>
        <taxon>Soboliphyme</taxon>
    </lineage>
</organism>
<feature type="transmembrane region" description="Helical" evidence="5">
    <location>
        <begin position="21"/>
        <end position="44"/>
    </location>
</feature>
<keyword evidence="7" id="KW-1185">Reference proteome</keyword>
<evidence type="ECO:0000313" key="8">
    <source>
        <dbReference type="WBParaSite" id="SBAD_0001202901-mRNA-1"/>
    </source>
</evidence>
<dbReference type="EMBL" id="UZAM01016086">
    <property type="protein sequence ID" value="VDP41729.1"/>
    <property type="molecule type" value="Genomic_DNA"/>
</dbReference>
<dbReference type="WBParaSite" id="SBAD_0001202901-mRNA-1">
    <property type="protein sequence ID" value="SBAD_0001202901-mRNA-1"/>
    <property type="gene ID" value="SBAD_0001202901"/>
</dbReference>
<comment type="subcellular location">
    <subcellularLocation>
        <location evidence="1">Membrane</location>
        <topology evidence="1">Single-pass membrane protein</topology>
    </subcellularLocation>
</comment>
<evidence type="ECO:0000313" key="7">
    <source>
        <dbReference type="Proteomes" id="UP000270296"/>
    </source>
</evidence>
<evidence type="ECO:0000256" key="3">
    <source>
        <dbReference type="ARBA" id="ARBA00022989"/>
    </source>
</evidence>
<proteinExistence type="predicted"/>
<evidence type="ECO:0000313" key="6">
    <source>
        <dbReference type="EMBL" id="VDP41729.1"/>
    </source>
</evidence>